<dbReference type="RefSeq" id="WP_190829371.1">
    <property type="nucleotide sequence ID" value="NZ_CAWPPI010000054.1"/>
</dbReference>
<dbReference type="SUPFAM" id="SSF46689">
    <property type="entry name" value="Homeodomain-like"/>
    <property type="match status" value="1"/>
</dbReference>
<keyword evidence="2" id="KW-1185">Reference proteome</keyword>
<protein>
    <submittedName>
        <fullName evidence="1">DUF433 domain-containing protein</fullName>
    </submittedName>
</protein>
<name>A0A8J6XDQ3_9CYAN</name>
<dbReference type="Pfam" id="PF04255">
    <property type="entry name" value="DUF433"/>
    <property type="match status" value="1"/>
</dbReference>
<gene>
    <name evidence="1" type="ORF">ICL16_15805</name>
</gene>
<sequence length="114" mass="13782">MLLEDYFEFLAPDDIRVKGTRVGIESILYEYIYRQRSPEEIIKHFSTLTLDQVYATILYYLNNKETLDEYIADWLEWSHQQRKAQILNPHPASIRLQKIKEERQQKHDYQVPHG</sequence>
<dbReference type="Gene3D" id="1.10.10.10">
    <property type="entry name" value="Winged helix-like DNA-binding domain superfamily/Winged helix DNA-binding domain"/>
    <property type="match status" value="1"/>
</dbReference>
<dbReference type="Proteomes" id="UP000629098">
    <property type="component" value="Unassembled WGS sequence"/>
</dbReference>
<evidence type="ECO:0000313" key="1">
    <source>
        <dbReference type="EMBL" id="MBD2773499.1"/>
    </source>
</evidence>
<organism evidence="1 2">
    <name type="scientific">Iningainema tapete BLCC-T55</name>
    <dbReference type="NCBI Taxonomy" id="2748662"/>
    <lineage>
        <taxon>Bacteria</taxon>
        <taxon>Bacillati</taxon>
        <taxon>Cyanobacteriota</taxon>
        <taxon>Cyanophyceae</taxon>
        <taxon>Nostocales</taxon>
        <taxon>Scytonemataceae</taxon>
        <taxon>Iningainema tapete</taxon>
    </lineage>
</organism>
<dbReference type="EMBL" id="JACXAE010000054">
    <property type="protein sequence ID" value="MBD2773499.1"/>
    <property type="molecule type" value="Genomic_DNA"/>
</dbReference>
<proteinExistence type="predicted"/>
<accession>A0A8J6XDQ3</accession>
<evidence type="ECO:0000313" key="2">
    <source>
        <dbReference type="Proteomes" id="UP000629098"/>
    </source>
</evidence>
<dbReference type="InterPro" id="IPR036388">
    <property type="entry name" value="WH-like_DNA-bd_sf"/>
</dbReference>
<reference evidence="1" key="1">
    <citation type="submission" date="2020-09" db="EMBL/GenBank/DDBJ databases">
        <title>Iningainema tapete sp. nov. (Scytonemataceae, Cyanobacteria) from greenhouses in central Florida (USA) produces two types of nodularin with biosynthetic potential for microcystin-LR and anabaenopeptins.</title>
        <authorList>
            <person name="Berthold D.E."/>
            <person name="Lefler F.W."/>
            <person name="Huang I.-S."/>
            <person name="Abdulla H."/>
            <person name="Zimba P.V."/>
            <person name="Laughinghouse H.D. IV."/>
        </authorList>
    </citation>
    <scope>NUCLEOTIDE SEQUENCE</scope>
    <source>
        <strain evidence="1">BLCCT55</strain>
    </source>
</reference>
<dbReference type="InterPro" id="IPR007367">
    <property type="entry name" value="DUF433"/>
</dbReference>
<dbReference type="AlphaFoldDB" id="A0A8J6XDQ3"/>
<comment type="caution">
    <text evidence="1">The sequence shown here is derived from an EMBL/GenBank/DDBJ whole genome shotgun (WGS) entry which is preliminary data.</text>
</comment>
<dbReference type="InterPro" id="IPR009057">
    <property type="entry name" value="Homeodomain-like_sf"/>
</dbReference>